<protein>
    <recommendedName>
        <fullName evidence="2">histidine kinase</fullName>
        <ecNumber evidence="2">2.7.13.3</ecNumber>
    </recommendedName>
</protein>
<dbReference type="Pfam" id="PF02518">
    <property type="entry name" value="HATPase_c"/>
    <property type="match status" value="1"/>
</dbReference>
<dbReference type="PANTHER" id="PTHR43304:SF1">
    <property type="entry name" value="PAC DOMAIN-CONTAINING PROTEIN"/>
    <property type="match status" value="1"/>
</dbReference>
<keyword evidence="5" id="KW-0418">Kinase</keyword>
<comment type="caution">
    <text evidence="9">The sequence shown here is derived from an EMBL/GenBank/DDBJ whole genome shotgun (WGS) entry which is preliminary data.</text>
</comment>
<dbReference type="EMBL" id="QLMA01000006">
    <property type="protein sequence ID" value="RAJ79137.1"/>
    <property type="molecule type" value="Genomic_DNA"/>
</dbReference>
<dbReference type="AlphaFoldDB" id="A0A327VSW0"/>
<evidence type="ECO:0000313" key="9">
    <source>
        <dbReference type="EMBL" id="RAJ79137.1"/>
    </source>
</evidence>
<dbReference type="Gene3D" id="2.10.70.100">
    <property type="match status" value="1"/>
</dbReference>
<proteinExistence type="predicted"/>
<comment type="catalytic activity">
    <reaction evidence="1">
        <text>ATP + protein L-histidine = ADP + protein N-phospho-L-histidine.</text>
        <dbReference type="EC" id="2.7.13.3"/>
    </reaction>
</comment>
<evidence type="ECO:0000256" key="2">
    <source>
        <dbReference type="ARBA" id="ARBA00012438"/>
    </source>
</evidence>
<dbReference type="CDD" id="cd00130">
    <property type="entry name" value="PAS"/>
    <property type="match status" value="1"/>
</dbReference>
<dbReference type="InterPro" id="IPR005467">
    <property type="entry name" value="His_kinase_dom"/>
</dbReference>
<dbReference type="PROSITE" id="PS50109">
    <property type="entry name" value="HIS_KIN"/>
    <property type="match status" value="1"/>
</dbReference>
<dbReference type="PRINTS" id="PR00344">
    <property type="entry name" value="BCTRLSENSOR"/>
</dbReference>
<accession>A0A327VSW0</accession>
<keyword evidence="10" id="KW-1185">Reference proteome</keyword>
<dbReference type="Gene3D" id="3.30.565.10">
    <property type="entry name" value="Histidine kinase-like ATPase, C-terminal domain"/>
    <property type="match status" value="1"/>
</dbReference>
<dbReference type="SMART" id="SM00091">
    <property type="entry name" value="PAS"/>
    <property type="match status" value="3"/>
</dbReference>
<feature type="domain" description="PAC" evidence="8">
    <location>
        <begin position="351"/>
        <end position="404"/>
    </location>
</feature>
<evidence type="ECO:0000313" key="10">
    <source>
        <dbReference type="Proteomes" id="UP000249819"/>
    </source>
</evidence>
<dbReference type="InterPro" id="IPR000014">
    <property type="entry name" value="PAS"/>
</dbReference>
<dbReference type="SUPFAM" id="SSF47384">
    <property type="entry name" value="Homodimeric domain of signal transducing histidine kinase"/>
    <property type="match status" value="1"/>
</dbReference>
<evidence type="ECO:0000259" key="6">
    <source>
        <dbReference type="PROSITE" id="PS50109"/>
    </source>
</evidence>
<dbReference type="InterPro" id="IPR004358">
    <property type="entry name" value="Sig_transdc_His_kin-like_C"/>
</dbReference>
<dbReference type="InterPro" id="IPR000700">
    <property type="entry name" value="PAS-assoc_C"/>
</dbReference>
<dbReference type="NCBIfam" id="TIGR00229">
    <property type="entry name" value="sensory_box"/>
    <property type="match status" value="1"/>
</dbReference>
<dbReference type="SMART" id="SM00387">
    <property type="entry name" value="HATPase_c"/>
    <property type="match status" value="1"/>
</dbReference>
<dbReference type="InterPro" id="IPR036097">
    <property type="entry name" value="HisK_dim/P_sf"/>
</dbReference>
<evidence type="ECO:0000256" key="1">
    <source>
        <dbReference type="ARBA" id="ARBA00000085"/>
    </source>
</evidence>
<evidence type="ECO:0000259" key="8">
    <source>
        <dbReference type="PROSITE" id="PS50113"/>
    </source>
</evidence>
<name>A0A327VSW0_9BACT</name>
<dbReference type="InterPro" id="IPR013767">
    <property type="entry name" value="PAS_fold"/>
</dbReference>
<organism evidence="9 10">
    <name type="scientific">Chitinophaga dinghuensis</name>
    <dbReference type="NCBI Taxonomy" id="1539050"/>
    <lineage>
        <taxon>Bacteria</taxon>
        <taxon>Pseudomonadati</taxon>
        <taxon>Bacteroidota</taxon>
        <taxon>Chitinophagia</taxon>
        <taxon>Chitinophagales</taxon>
        <taxon>Chitinophagaceae</taxon>
        <taxon>Chitinophaga</taxon>
    </lineage>
</organism>
<dbReference type="InterPro" id="IPR003661">
    <property type="entry name" value="HisK_dim/P_dom"/>
</dbReference>
<evidence type="ECO:0000259" key="7">
    <source>
        <dbReference type="PROSITE" id="PS50112"/>
    </source>
</evidence>
<dbReference type="GO" id="GO:0000155">
    <property type="term" value="F:phosphorelay sensor kinase activity"/>
    <property type="evidence" value="ECO:0007669"/>
    <property type="project" value="InterPro"/>
</dbReference>
<dbReference type="CDD" id="cd00082">
    <property type="entry name" value="HisKA"/>
    <property type="match status" value="1"/>
</dbReference>
<dbReference type="PROSITE" id="PS50113">
    <property type="entry name" value="PAC"/>
    <property type="match status" value="1"/>
</dbReference>
<dbReference type="Gene3D" id="1.10.287.130">
    <property type="match status" value="1"/>
</dbReference>
<evidence type="ECO:0000256" key="5">
    <source>
        <dbReference type="ARBA" id="ARBA00022777"/>
    </source>
</evidence>
<dbReference type="InterPro" id="IPR052162">
    <property type="entry name" value="Sensor_kinase/Photoreceptor"/>
</dbReference>
<keyword evidence="3" id="KW-0597">Phosphoprotein</keyword>
<dbReference type="SUPFAM" id="SSF55785">
    <property type="entry name" value="PYP-like sensor domain (PAS domain)"/>
    <property type="match status" value="3"/>
</dbReference>
<dbReference type="EC" id="2.7.13.3" evidence="2"/>
<keyword evidence="4" id="KW-0808">Transferase</keyword>
<dbReference type="SUPFAM" id="SSF55874">
    <property type="entry name" value="ATPase domain of HSP90 chaperone/DNA topoisomerase II/histidine kinase"/>
    <property type="match status" value="1"/>
</dbReference>
<evidence type="ECO:0000256" key="3">
    <source>
        <dbReference type="ARBA" id="ARBA00022553"/>
    </source>
</evidence>
<dbReference type="InterPro" id="IPR003594">
    <property type="entry name" value="HATPase_dom"/>
</dbReference>
<dbReference type="Proteomes" id="UP000249819">
    <property type="component" value="Unassembled WGS sequence"/>
</dbReference>
<dbReference type="OrthoDB" id="9766459at2"/>
<dbReference type="CDD" id="cd00075">
    <property type="entry name" value="HATPase"/>
    <property type="match status" value="1"/>
</dbReference>
<dbReference type="Pfam" id="PF00989">
    <property type="entry name" value="PAS"/>
    <property type="match status" value="1"/>
</dbReference>
<dbReference type="GO" id="GO:0006355">
    <property type="term" value="P:regulation of DNA-templated transcription"/>
    <property type="evidence" value="ECO:0007669"/>
    <property type="project" value="InterPro"/>
</dbReference>
<reference evidence="9 10" key="1">
    <citation type="submission" date="2018-06" db="EMBL/GenBank/DDBJ databases">
        <title>Genomic Encyclopedia of Archaeal and Bacterial Type Strains, Phase II (KMG-II): from individual species to whole genera.</title>
        <authorList>
            <person name="Goeker M."/>
        </authorList>
    </citation>
    <scope>NUCLEOTIDE SEQUENCE [LARGE SCALE GENOMIC DNA]</scope>
    <source>
        <strain evidence="9 10">DSM 29821</strain>
    </source>
</reference>
<feature type="domain" description="PAS" evidence="7">
    <location>
        <begin position="150"/>
        <end position="221"/>
    </location>
</feature>
<feature type="domain" description="Histidine kinase" evidence="6">
    <location>
        <begin position="433"/>
        <end position="656"/>
    </location>
</feature>
<dbReference type="InterPro" id="IPR036890">
    <property type="entry name" value="HATPase_C_sf"/>
</dbReference>
<dbReference type="InterPro" id="IPR035965">
    <property type="entry name" value="PAS-like_dom_sf"/>
</dbReference>
<dbReference type="Gene3D" id="3.30.450.20">
    <property type="entry name" value="PAS domain"/>
    <property type="match status" value="2"/>
</dbReference>
<evidence type="ECO:0000256" key="4">
    <source>
        <dbReference type="ARBA" id="ARBA00022679"/>
    </source>
</evidence>
<gene>
    <name evidence="9" type="ORF">CLV59_106197</name>
</gene>
<dbReference type="PROSITE" id="PS50112">
    <property type="entry name" value="PAS"/>
    <property type="match status" value="1"/>
</dbReference>
<sequence>MENNFDTASTVPGIPPHFEAELQNAGIDCHAILEAFPAAAWLCDRNGFVRVINRHAVSLAGRMPRLGEDQWCISVRSYSPNGKLLLPAETPAAYTWLHQEPCQGKAVIMEKKDGSRRMVKINTHLLRGNNRQPVAVLCVASPTATIYNDQHSLLAAIVADTSDAVYSVSQEGFFTTWNKGAETIFGYTETEVLGKHISMIIPPDQAAEFQQLRLKISLGEQINHHITKRLSRDGRTLNLVLTVSPIRVSGELQGVSVFAREFTPINRLQQLVQEGEERFRQAVAATNLGTWDLDFLTEHFQLSAVGRATFGFSATMPVNLHMLYSRICPEYLTVVKKSVATAIADNKKGYFDITFPIYRYDDNATRWLNMRGHAYFNEREEAERIIGTILDITLTHQLTAELEDTVRSRTIELERTVKMLEHSNEELREFAHLASHDLQIPIQNIQTYAAAGKAQEEAGMLAMPWLERISGTANRMSALIAEVLAWSGLPQTDAAMTTVDLQQIMETVLQDLGPMISERKADIHCDNLPCIRGMHLPLYRLFQNILSNSLKFSKRQPLLSVTAQVLTDGAQLSVPGLEPGVRYLRLRFTDNGVGFDPNIAEKIFERFYRGPHQESYTGNGIGLAVCRRIAEMHGGKIYASSEVGAGTRIDVFLPAI</sequence>
<dbReference type="PANTHER" id="PTHR43304">
    <property type="entry name" value="PHYTOCHROME-LIKE PROTEIN CPH1"/>
    <property type="match status" value="1"/>
</dbReference>
<dbReference type="RefSeq" id="WP_111593605.1">
    <property type="nucleotide sequence ID" value="NZ_QLMA01000006.1"/>
</dbReference>